<dbReference type="EMBL" id="QTJU01000006">
    <property type="protein sequence ID" value="RFM27037.1"/>
    <property type="molecule type" value="Genomic_DNA"/>
</dbReference>
<keyword evidence="3" id="KW-1185">Reference proteome</keyword>
<dbReference type="RefSeq" id="WP_116848344.1">
    <property type="nucleotide sequence ID" value="NZ_QTJU01000006.1"/>
</dbReference>
<sequence>MKHQRKIGSWVVVADCGEALSPQAESLLDAIEQLDAAGPPVQNGTTIQFGWSLLTLRDFNGELHVCEPYFAGDPFTSVMPFVDNTLQVLKGQAALLEQLGVSPVDIRFSDKIGVAKGCLQQDHIYLVREEPVDAEDSGWYIGLYGEPKDRPMSEIDLLSIYEVFNQRYALLDVMTLPPGFRVSFTGDVIEAVMDGNGEMHRVQA</sequence>
<protein>
    <recommendedName>
        <fullName evidence="1">Imm33-like domain-containing protein</fullName>
    </recommendedName>
</protein>
<reference evidence="2 3" key="1">
    <citation type="submission" date="2018-08" db="EMBL/GenBank/DDBJ databases">
        <title>Chitinophagaceae sp. K23C18032701, a novel bacterium isolated from forest soil.</title>
        <authorList>
            <person name="Wang C."/>
        </authorList>
    </citation>
    <scope>NUCLEOTIDE SEQUENCE [LARGE SCALE GENOMIC DNA]</scope>
    <source>
        <strain evidence="2 3">K23C18032701</strain>
    </source>
</reference>
<dbReference type="Proteomes" id="UP000261284">
    <property type="component" value="Unassembled WGS sequence"/>
</dbReference>
<organism evidence="2 3">
    <name type="scientific">Deminuibacter soli</name>
    <dbReference type="NCBI Taxonomy" id="2291815"/>
    <lineage>
        <taxon>Bacteria</taxon>
        <taxon>Pseudomonadati</taxon>
        <taxon>Bacteroidota</taxon>
        <taxon>Chitinophagia</taxon>
        <taxon>Chitinophagales</taxon>
        <taxon>Chitinophagaceae</taxon>
        <taxon>Deminuibacter</taxon>
    </lineage>
</organism>
<accession>A0A3E1NGM4</accession>
<gene>
    <name evidence="2" type="ORF">DXN05_16335</name>
</gene>
<comment type="caution">
    <text evidence="2">The sequence shown here is derived from an EMBL/GenBank/DDBJ whole genome shotgun (WGS) entry which is preliminary data.</text>
</comment>
<dbReference type="Pfam" id="PF24719">
    <property type="entry name" value="Imm33-like"/>
    <property type="match status" value="1"/>
</dbReference>
<feature type="domain" description="Imm33-like" evidence="1">
    <location>
        <begin position="92"/>
        <end position="193"/>
    </location>
</feature>
<evidence type="ECO:0000313" key="3">
    <source>
        <dbReference type="Proteomes" id="UP000261284"/>
    </source>
</evidence>
<dbReference type="AlphaFoldDB" id="A0A3E1NGM4"/>
<dbReference type="InterPro" id="IPR056509">
    <property type="entry name" value="Imm33-like"/>
</dbReference>
<evidence type="ECO:0000259" key="1">
    <source>
        <dbReference type="Pfam" id="PF24719"/>
    </source>
</evidence>
<evidence type="ECO:0000313" key="2">
    <source>
        <dbReference type="EMBL" id="RFM27037.1"/>
    </source>
</evidence>
<name>A0A3E1NGM4_9BACT</name>
<dbReference type="OrthoDB" id="7063432at2"/>
<proteinExistence type="predicted"/>